<protein>
    <submittedName>
        <fullName evidence="3">8873_t:CDS:1</fullName>
    </submittedName>
</protein>
<dbReference type="SUPFAM" id="SSF48576">
    <property type="entry name" value="Terpenoid synthases"/>
    <property type="match status" value="1"/>
</dbReference>
<dbReference type="PANTHER" id="PTHR12001">
    <property type="entry name" value="GERANYLGERANYL PYROPHOSPHATE SYNTHASE"/>
    <property type="match status" value="1"/>
</dbReference>
<organism evidence="3 4">
    <name type="scientific">Diversispora eburnea</name>
    <dbReference type="NCBI Taxonomy" id="1213867"/>
    <lineage>
        <taxon>Eukaryota</taxon>
        <taxon>Fungi</taxon>
        <taxon>Fungi incertae sedis</taxon>
        <taxon>Mucoromycota</taxon>
        <taxon>Glomeromycotina</taxon>
        <taxon>Glomeromycetes</taxon>
        <taxon>Diversisporales</taxon>
        <taxon>Diversisporaceae</taxon>
        <taxon>Diversispora</taxon>
    </lineage>
</organism>
<dbReference type="PANTHER" id="PTHR12001:SF44">
    <property type="entry name" value="GERANYLGERANYL PYROPHOSPHATE SYNTHASE"/>
    <property type="match status" value="1"/>
</dbReference>
<dbReference type="GO" id="GO:0008299">
    <property type="term" value="P:isoprenoid biosynthetic process"/>
    <property type="evidence" value="ECO:0007669"/>
    <property type="project" value="InterPro"/>
</dbReference>
<accession>A0A9N8V667</accession>
<dbReference type="OrthoDB" id="6921389at2759"/>
<dbReference type="InterPro" id="IPR033749">
    <property type="entry name" value="Polyprenyl_synt_CS"/>
</dbReference>
<keyword evidence="1" id="KW-0479">Metal-binding</keyword>
<evidence type="ECO:0000256" key="1">
    <source>
        <dbReference type="ARBA" id="ARBA00022723"/>
    </source>
</evidence>
<keyword evidence="4" id="KW-1185">Reference proteome</keyword>
<proteinExistence type="predicted"/>
<keyword evidence="2" id="KW-0460">Magnesium</keyword>
<dbReference type="AlphaFoldDB" id="A0A9N8V667"/>
<evidence type="ECO:0000256" key="2">
    <source>
        <dbReference type="ARBA" id="ARBA00022842"/>
    </source>
</evidence>
<dbReference type="GO" id="GO:0046872">
    <property type="term" value="F:metal ion binding"/>
    <property type="evidence" value="ECO:0007669"/>
    <property type="project" value="UniProtKB-KW"/>
</dbReference>
<evidence type="ECO:0000313" key="4">
    <source>
        <dbReference type="Proteomes" id="UP000789706"/>
    </source>
</evidence>
<gene>
    <name evidence="3" type="ORF">DEBURN_LOCUS1197</name>
</gene>
<dbReference type="Pfam" id="PF00348">
    <property type="entry name" value="polyprenyl_synt"/>
    <property type="match status" value="1"/>
</dbReference>
<dbReference type="Gene3D" id="1.10.600.10">
    <property type="entry name" value="Farnesyl Diphosphate Synthase"/>
    <property type="match status" value="2"/>
</dbReference>
<dbReference type="EMBL" id="CAJVPK010000050">
    <property type="protein sequence ID" value="CAG8438076.1"/>
    <property type="molecule type" value="Genomic_DNA"/>
</dbReference>
<comment type="caution">
    <text evidence="3">The sequence shown here is derived from an EMBL/GenBank/DDBJ whole genome shotgun (WGS) entry which is preliminary data.</text>
</comment>
<sequence length="232" mass="26563">MIPSIDIIITGLEILLEPFNYLMANPGKEIRSKFIDAFDHWLNVPKDKLALITTVVEMLHTASLLIDDVEDNSILRRGVPVAHSIYGIPAAINCANYIYFLALNEIRKYNDPNMYSIYTEELLCLHRGQGMELYWRDTLTCPTESEYIQMVSNKTGGLLRLGVKLMQEANILKQHTTSIDLKHFAVKLMKESGSFEYTLNYLTQIDQYVRDMIHKLGGNSKLECIMDLLNVK</sequence>
<evidence type="ECO:0000313" key="3">
    <source>
        <dbReference type="EMBL" id="CAG8438076.1"/>
    </source>
</evidence>
<dbReference type="PROSITE" id="PS00723">
    <property type="entry name" value="POLYPRENYL_SYNTHASE_1"/>
    <property type="match status" value="1"/>
</dbReference>
<dbReference type="GO" id="GO:0004659">
    <property type="term" value="F:prenyltransferase activity"/>
    <property type="evidence" value="ECO:0007669"/>
    <property type="project" value="InterPro"/>
</dbReference>
<dbReference type="InterPro" id="IPR008949">
    <property type="entry name" value="Isoprenoid_synthase_dom_sf"/>
</dbReference>
<dbReference type="Proteomes" id="UP000789706">
    <property type="component" value="Unassembled WGS sequence"/>
</dbReference>
<reference evidence="3" key="1">
    <citation type="submission" date="2021-06" db="EMBL/GenBank/DDBJ databases">
        <authorList>
            <person name="Kallberg Y."/>
            <person name="Tangrot J."/>
            <person name="Rosling A."/>
        </authorList>
    </citation>
    <scope>NUCLEOTIDE SEQUENCE</scope>
    <source>
        <strain evidence="3">AZ414A</strain>
    </source>
</reference>
<name>A0A9N8V667_9GLOM</name>
<dbReference type="InterPro" id="IPR000092">
    <property type="entry name" value="Polyprenyl_synt"/>
</dbReference>